<protein>
    <submittedName>
        <fullName evidence="1">DUF6074 family protein</fullName>
    </submittedName>
</protein>
<gene>
    <name evidence="1" type="ORF">U5G49_000170</name>
</gene>
<dbReference type="Proteomes" id="UP001322785">
    <property type="component" value="Chromosome"/>
</dbReference>
<dbReference type="InterPro" id="IPR045720">
    <property type="entry name" value="DUF6074"/>
</dbReference>
<name>A0ABZ0Z8E2_9HYPH</name>
<evidence type="ECO:0000313" key="1">
    <source>
        <dbReference type="EMBL" id="WQN35147.1"/>
    </source>
</evidence>
<dbReference type="EMBL" id="CP140635">
    <property type="protein sequence ID" value="WQN35147.1"/>
    <property type="molecule type" value="Genomic_DNA"/>
</dbReference>
<proteinExistence type="predicted"/>
<accession>A0ABZ0Z8E2</accession>
<dbReference type="Pfam" id="PF19551">
    <property type="entry name" value="DUF6074"/>
    <property type="match status" value="1"/>
</dbReference>
<sequence>MSQLDLFHELERPSAIIAFPSCRQSVARSLAIQLSTKDFDQGKKHWQAFCKLLRLSLRSAGMRSAEIEAEISRLADAVHEELETIRFPKQTSRSAVIIPLRVHLTPTRDVDGAAGMMGQGAKLLAGLGGAHENAGL</sequence>
<reference evidence="1 2" key="1">
    <citation type="submission" date="2023-12" db="EMBL/GenBank/DDBJ databases">
        <authorList>
            <person name="Menendez E."/>
            <person name="Kaur S."/>
            <person name="Flores-Felix J.D."/>
            <person name="diCenzo G.C."/>
            <person name="Peix A."/>
            <person name="Velazquez E."/>
        </authorList>
    </citation>
    <scope>NUCLEOTIDE SEQUENCE [LARGE SCALE GENOMIC DNA]</scope>
    <source>
        <strain evidence="1 2">CIP 108029</strain>
    </source>
</reference>
<organism evidence="1 2">
    <name type="scientific">Rhizobium indigoferae</name>
    <dbReference type="NCBI Taxonomy" id="158891"/>
    <lineage>
        <taxon>Bacteria</taxon>
        <taxon>Pseudomonadati</taxon>
        <taxon>Pseudomonadota</taxon>
        <taxon>Alphaproteobacteria</taxon>
        <taxon>Hyphomicrobiales</taxon>
        <taxon>Rhizobiaceae</taxon>
        <taxon>Rhizobium/Agrobacterium group</taxon>
        <taxon>Rhizobium</taxon>
    </lineage>
</organism>
<evidence type="ECO:0000313" key="2">
    <source>
        <dbReference type="Proteomes" id="UP001322785"/>
    </source>
</evidence>
<dbReference type="RefSeq" id="WP_193446142.1">
    <property type="nucleotide sequence ID" value="NZ_BSOQ01000033.1"/>
</dbReference>
<keyword evidence="2" id="KW-1185">Reference proteome</keyword>